<keyword evidence="1" id="KW-0812">Transmembrane</keyword>
<protein>
    <submittedName>
        <fullName evidence="2">Uncharacterized protein</fullName>
    </submittedName>
</protein>
<keyword evidence="1" id="KW-1133">Transmembrane helix</keyword>
<gene>
    <name evidence="2" type="ORF">SAMN00790413_01879</name>
</gene>
<reference evidence="2 3" key="1">
    <citation type="submission" date="2017-04" db="EMBL/GenBank/DDBJ databases">
        <authorList>
            <person name="Afonso C.L."/>
            <person name="Miller P.J."/>
            <person name="Scott M.A."/>
            <person name="Spackman E."/>
            <person name="Goraichik I."/>
            <person name="Dimitrov K.M."/>
            <person name="Suarez D.L."/>
            <person name="Swayne D.E."/>
        </authorList>
    </citation>
    <scope>NUCLEOTIDE SEQUENCE [LARGE SCALE GENOMIC DNA]</scope>
    <source>
        <strain evidence="2 3">KR-140</strain>
    </source>
</reference>
<accession>A0A1W1VIH4</accession>
<dbReference type="AlphaFoldDB" id="A0A1W1VIH4"/>
<evidence type="ECO:0000313" key="3">
    <source>
        <dbReference type="Proteomes" id="UP000192582"/>
    </source>
</evidence>
<dbReference type="Proteomes" id="UP000192582">
    <property type="component" value="Unassembled WGS sequence"/>
</dbReference>
<dbReference type="EMBL" id="FWWU01000009">
    <property type="protein sequence ID" value="SMB93179.1"/>
    <property type="molecule type" value="Genomic_DNA"/>
</dbReference>
<evidence type="ECO:0000313" key="2">
    <source>
        <dbReference type="EMBL" id="SMB93179.1"/>
    </source>
</evidence>
<organism evidence="2 3">
    <name type="scientific">Deinococcus hopiensis KR-140</name>
    <dbReference type="NCBI Taxonomy" id="695939"/>
    <lineage>
        <taxon>Bacteria</taxon>
        <taxon>Thermotogati</taxon>
        <taxon>Deinococcota</taxon>
        <taxon>Deinococci</taxon>
        <taxon>Deinococcales</taxon>
        <taxon>Deinococcaceae</taxon>
        <taxon>Deinococcus</taxon>
    </lineage>
</organism>
<evidence type="ECO:0000256" key="1">
    <source>
        <dbReference type="SAM" id="Phobius"/>
    </source>
</evidence>
<proteinExistence type="predicted"/>
<feature type="transmembrane region" description="Helical" evidence="1">
    <location>
        <begin position="12"/>
        <end position="34"/>
    </location>
</feature>
<name>A0A1W1VIH4_9DEIO</name>
<sequence>MQEHLTFWKWLLIMLPGLTGYLIFFVALIAVWPYRKQLTAPWSQLLPIGAFSRHSWHGALLNASPSFRKAREHEAAPSGLATGSRTLNSAGPCSWCFSLAPGS</sequence>
<keyword evidence="1" id="KW-0472">Membrane</keyword>
<keyword evidence="3" id="KW-1185">Reference proteome</keyword>